<evidence type="ECO:0000256" key="1">
    <source>
        <dbReference type="SAM" id="MobiDB-lite"/>
    </source>
</evidence>
<dbReference type="InterPro" id="IPR003018">
    <property type="entry name" value="GAF"/>
</dbReference>
<dbReference type="SMART" id="SM00471">
    <property type="entry name" value="HDc"/>
    <property type="match status" value="1"/>
</dbReference>
<dbReference type="SUPFAM" id="SSF109604">
    <property type="entry name" value="HD-domain/PDEase-like"/>
    <property type="match status" value="2"/>
</dbReference>
<dbReference type="eggNOG" id="COG2203">
    <property type="taxonomic scope" value="Bacteria"/>
</dbReference>
<evidence type="ECO:0000259" key="2">
    <source>
        <dbReference type="PROSITE" id="PS51832"/>
    </source>
</evidence>
<dbReference type="Gene3D" id="3.30.450.40">
    <property type="match status" value="1"/>
</dbReference>
<dbReference type="InterPro" id="IPR006674">
    <property type="entry name" value="HD_domain"/>
</dbReference>
<dbReference type="eggNOG" id="COG2206">
    <property type="taxonomic scope" value="Bacteria"/>
</dbReference>
<dbReference type="InterPro" id="IPR029016">
    <property type="entry name" value="GAF-like_dom_sf"/>
</dbReference>
<dbReference type="SUPFAM" id="SSF55781">
    <property type="entry name" value="GAF domain-like"/>
    <property type="match status" value="1"/>
</dbReference>
<dbReference type="RefSeq" id="WP_011525229.1">
    <property type="nucleotide sequence ID" value="NC_008009.1"/>
</dbReference>
<keyword evidence="4" id="KW-1185">Reference proteome</keyword>
<dbReference type="AlphaFoldDB" id="Q1II68"/>
<dbReference type="HOGENOM" id="CLU_000445_92_13_0"/>
<dbReference type="PANTHER" id="PTHR43155">
    <property type="entry name" value="CYCLIC DI-GMP PHOSPHODIESTERASE PA4108-RELATED"/>
    <property type="match status" value="1"/>
</dbReference>
<dbReference type="Pfam" id="PF01966">
    <property type="entry name" value="HD"/>
    <property type="match status" value="1"/>
</dbReference>
<dbReference type="EnsemblBacteria" id="ABF43432">
    <property type="protein sequence ID" value="ABF43432"/>
    <property type="gene ID" value="Acid345_4432"/>
</dbReference>
<dbReference type="Proteomes" id="UP000002432">
    <property type="component" value="Chromosome"/>
</dbReference>
<dbReference type="OrthoDB" id="9759601at2"/>
<dbReference type="CDD" id="cd00077">
    <property type="entry name" value="HDc"/>
    <property type="match status" value="2"/>
</dbReference>
<dbReference type="eggNOG" id="COG3437">
    <property type="taxonomic scope" value="Bacteria"/>
</dbReference>
<reference evidence="3 4" key="1">
    <citation type="journal article" date="2009" name="Appl. Environ. Microbiol.">
        <title>Three genomes from the phylum Acidobacteria provide insight into the lifestyles of these microorganisms in soils.</title>
        <authorList>
            <person name="Ward N.L."/>
            <person name="Challacombe J.F."/>
            <person name="Janssen P.H."/>
            <person name="Henrissat B."/>
            <person name="Coutinho P.M."/>
            <person name="Wu M."/>
            <person name="Xie G."/>
            <person name="Haft D.H."/>
            <person name="Sait M."/>
            <person name="Badger J."/>
            <person name="Barabote R.D."/>
            <person name="Bradley B."/>
            <person name="Brettin T.S."/>
            <person name="Brinkac L.M."/>
            <person name="Bruce D."/>
            <person name="Creasy T."/>
            <person name="Daugherty S.C."/>
            <person name="Davidsen T.M."/>
            <person name="DeBoy R.T."/>
            <person name="Detter J.C."/>
            <person name="Dodson R.J."/>
            <person name="Durkin A.S."/>
            <person name="Ganapathy A."/>
            <person name="Gwinn-Giglio M."/>
            <person name="Han C.S."/>
            <person name="Khouri H."/>
            <person name="Kiss H."/>
            <person name="Kothari S.P."/>
            <person name="Madupu R."/>
            <person name="Nelson K.E."/>
            <person name="Nelson W.C."/>
            <person name="Paulsen I."/>
            <person name="Penn K."/>
            <person name="Ren Q."/>
            <person name="Rosovitz M.J."/>
            <person name="Selengut J.D."/>
            <person name="Shrivastava S."/>
            <person name="Sullivan S.A."/>
            <person name="Tapia R."/>
            <person name="Thompson L.S."/>
            <person name="Watkins K.L."/>
            <person name="Yang Q."/>
            <person name="Yu C."/>
            <person name="Zafar N."/>
            <person name="Zhou L."/>
            <person name="Kuske C.R."/>
        </authorList>
    </citation>
    <scope>NUCLEOTIDE SEQUENCE [LARGE SCALE GENOMIC DNA]</scope>
    <source>
        <strain evidence="3 4">Ellin345</strain>
    </source>
</reference>
<dbReference type="PROSITE" id="PS51832">
    <property type="entry name" value="HD_GYP"/>
    <property type="match status" value="1"/>
</dbReference>
<proteinExistence type="predicted"/>
<dbReference type="Pfam" id="PF13487">
    <property type="entry name" value="HD_5"/>
    <property type="match status" value="1"/>
</dbReference>
<dbReference type="InterPro" id="IPR037522">
    <property type="entry name" value="HD_GYP_dom"/>
</dbReference>
<dbReference type="KEGG" id="aba:Acid345_4432"/>
<feature type="domain" description="HD-GYP" evidence="2">
    <location>
        <begin position="360"/>
        <end position="686"/>
    </location>
</feature>
<evidence type="ECO:0000313" key="3">
    <source>
        <dbReference type="EMBL" id="ABF43432.1"/>
    </source>
</evidence>
<name>Q1II68_KORVE</name>
<gene>
    <name evidence="3" type="ordered locus">Acid345_4432</name>
</gene>
<dbReference type="Pfam" id="PF01590">
    <property type="entry name" value="GAF"/>
    <property type="match status" value="1"/>
</dbReference>
<sequence length="686" mass="77185">MSTPVPTQEMNAAARPAAILSYFPNDPEGERLLRAIAEAELVSFDTLDEEFQEAIVIVCVNPVRLSQNIARARRENVRVIAISNERYEELEMDSIVHAYLPPNTPAAILRRTVDSAVAHVMLWDGFQMLDDRFAGLTREIHELNRIGAALSAEHDTNKLLDLILTKCRELTRADAGSLYLVEQERATEPPAPIDPTHVSTHGPKAAEVPAPDVESASGRKVLRFKLAQNDSVSIPFREVTIPISEKSIAGYVALRGEIVNLRDAYDLPHEVPYAINRKFDEDSGYRTCSILAVPMRDQKEEIVGVIQLINAKNFADARLDSPLAVAHEVIPFTKHQQEIIASLASQAAVAYENSQLYASIQRLFEGFVKASVTAIEARDPTTSGHSFRVANLTVALAETVDRCEDSLFGDITFTRSEMKEIRYASLLHDFGKVGVREEVLIKAKKLYPGQLDLIQQRFEYVKRTVENENLQSRVNYLLEKSRDEYLAKQTEYDGELKQKLEQLDLYYQTIVAANEPTVLPEGSFDSLKGIMRTAFHAYSGDEQPLLREDEVLLLSIRKGSLDESERLQIESHVVHTYNFLSKIPWTKEIRHIPTIARGHHEKLNGLGYPFKLSAPTIPIQTRMMTISDIFDALSASDRPYKKAVSQERALQILGFAVKDGEVDGALLKLFIDGKVFERWKVEPFPY</sequence>
<dbReference type="SMART" id="SM00065">
    <property type="entry name" value="GAF"/>
    <property type="match status" value="1"/>
</dbReference>
<accession>Q1II68</accession>
<feature type="region of interest" description="Disordered" evidence="1">
    <location>
        <begin position="188"/>
        <end position="212"/>
    </location>
</feature>
<protein>
    <submittedName>
        <fullName evidence="3">Metal dependent phosphohydrolase</fullName>
    </submittedName>
</protein>
<dbReference type="STRING" id="204669.Acid345_4432"/>
<organism evidence="3 4">
    <name type="scientific">Koribacter versatilis (strain Ellin345)</name>
    <dbReference type="NCBI Taxonomy" id="204669"/>
    <lineage>
        <taxon>Bacteria</taxon>
        <taxon>Pseudomonadati</taxon>
        <taxon>Acidobacteriota</taxon>
        <taxon>Terriglobia</taxon>
        <taxon>Terriglobales</taxon>
        <taxon>Candidatus Korobacteraceae</taxon>
        <taxon>Candidatus Korobacter</taxon>
    </lineage>
</organism>
<dbReference type="Gene3D" id="1.10.3210.10">
    <property type="entry name" value="Hypothetical protein af1432"/>
    <property type="match status" value="2"/>
</dbReference>
<dbReference type="EMBL" id="CP000360">
    <property type="protein sequence ID" value="ABF43432.1"/>
    <property type="molecule type" value="Genomic_DNA"/>
</dbReference>
<evidence type="ECO:0000313" key="4">
    <source>
        <dbReference type="Proteomes" id="UP000002432"/>
    </source>
</evidence>
<dbReference type="InterPro" id="IPR003607">
    <property type="entry name" value="HD/PDEase_dom"/>
</dbReference>
<dbReference type="PANTHER" id="PTHR43155:SF2">
    <property type="entry name" value="CYCLIC DI-GMP PHOSPHODIESTERASE PA4108"/>
    <property type="match status" value="1"/>
</dbReference>